<dbReference type="InterPro" id="IPR030390">
    <property type="entry name" value="MeTrfase_TrmA_AS"/>
</dbReference>
<evidence type="ECO:0000256" key="1">
    <source>
        <dbReference type="ARBA" id="ARBA00022603"/>
    </source>
</evidence>
<keyword evidence="3 4" id="KW-0949">S-adenosyl-L-methionine</keyword>
<evidence type="ECO:0000256" key="2">
    <source>
        <dbReference type="ARBA" id="ARBA00022679"/>
    </source>
</evidence>
<gene>
    <name evidence="6" type="ORF">A2310_02860</name>
</gene>
<feature type="binding site" evidence="4">
    <location>
        <position position="301"/>
    </location>
    <ligand>
        <name>S-adenosyl-L-methionine</name>
        <dbReference type="ChEBI" id="CHEBI:59789"/>
    </ligand>
</feature>
<feature type="active site" description="Nucleophile" evidence="4">
    <location>
        <position position="373"/>
    </location>
</feature>
<proteinExistence type="inferred from homology"/>
<evidence type="ECO:0000313" key="6">
    <source>
        <dbReference type="EMBL" id="OGC23524.1"/>
    </source>
</evidence>
<dbReference type="GO" id="GO:0008173">
    <property type="term" value="F:RNA methyltransferase activity"/>
    <property type="evidence" value="ECO:0007669"/>
    <property type="project" value="InterPro"/>
</dbReference>
<dbReference type="SUPFAM" id="SSF53335">
    <property type="entry name" value="S-adenosyl-L-methionine-dependent methyltransferases"/>
    <property type="match status" value="1"/>
</dbReference>
<dbReference type="Proteomes" id="UP000178417">
    <property type="component" value="Unassembled WGS sequence"/>
</dbReference>
<comment type="caution">
    <text evidence="6">The sequence shown here is derived from an EMBL/GenBank/DDBJ whole genome shotgun (WGS) entry which is preliminary data.</text>
</comment>
<dbReference type="EMBL" id="MEUB01000017">
    <property type="protein sequence ID" value="OGC23524.1"/>
    <property type="molecule type" value="Genomic_DNA"/>
</dbReference>
<dbReference type="Gene3D" id="2.40.50.1070">
    <property type="match status" value="1"/>
</dbReference>
<dbReference type="FunFam" id="3.40.50.150:FF:000009">
    <property type="entry name" value="23S rRNA (Uracil(1939)-C(5))-methyltransferase RlmD"/>
    <property type="match status" value="1"/>
</dbReference>
<dbReference type="Pfam" id="PF05958">
    <property type="entry name" value="tRNA_U5-meth_tr"/>
    <property type="match status" value="1"/>
</dbReference>
<dbReference type="PANTHER" id="PTHR11061:SF30">
    <property type="entry name" value="TRNA (URACIL(54)-C(5))-METHYLTRANSFERASE"/>
    <property type="match status" value="1"/>
</dbReference>
<protein>
    <submittedName>
        <fullName evidence="6">23S rRNA (Uracil-5-)-methyltransferase RumA</fullName>
    </submittedName>
</protein>
<accession>A0A1F4SSU2</accession>
<keyword evidence="2 4" id="KW-0808">Transferase</keyword>
<dbReference type="GO" id="GO:0006396">
    <property type="term" value="P:RNA processing"/>
    <property type="evidence" value="ECO:0007669"/>
    <property type="project" value="InterPro"/>
</dbReference>
<dbReference type="Gene3D" id="2.40.50.140">
    <property type="entry name" value="Nucleic acid-binding proteins"/>
    <property type="match status" value="1"/>
</dbReference>
<name>A0A1F4SSU2_UNCSA</name>
<feature type="binding site" evidence="4">
    <location>
        <position position="251"/>
    </location>
    <ligand>
        <name>S-adenosyl-L-methionine</name>
        <dbReference type="ChEBI" id="CHEBI:59789"/>
    </ligand>
</feature>
<dbReference type="STRING" id="1802579.A2310_02860"/>
<feature type="active site" evidence="5">
    <location>
        <position position="373"/>
    </location>
</feature>
<comment type="similarity">
    <text evidence="4">Belongs to the class I-like SAM-binding methyltransferase superfamily. RNA M5U methyltransferase family.</text>
</comment>
<dbReference type="PANTHER" id="PTHR11061">
    <property type="entry name" value="RNA M5U METHYLTRANSFERASE"/>
    <property type="match status" value="1"/>
</dbReference>
<dbReference type="InterPro" id="IPR030391">
    <property type="entry name" value="MeTrfase_TrmA_CS"/>
</dbReference>
<evidence type="ECO:0000256" key="4">
    <source>
        <dbReference type="PROSITE-ProRule" id="PRU01024"/>
    </source>
</evidence>
<dbReference type="CDD" id="cd02440">
    <property type="entry name" value="AdoMet_MTases"/>
    <property type="match status" value="1"/>
</dbReference>
<dbReference type="GO" id="GO:0001510">
    <property type="term" value="P:RNA methylation"/>
    <property type="evidence" value="ECO:0007669"/>
    <property type="project" value="UniProtKB-ARBA"/>
</dbReference>
<dbReference type="InterPro" id="IPR010280">
    <property type="entry name" value="U5_MeTrfase_fam"/>
</dbReference>
<organism evidence="6 7">
    <name type="scientific">candidate division WOR-1 bacterium RIFOXYB2_FULL_37_13</name>
    <dbReference type="NCBI Taxonomy" id="1802579"/>
    <lineage>
        <taxon>Bacteria</taxon>
        <taxon>Bacillati</taxon>
        <taxon>Saganbacteria</taxon>
    </lineage>
</organism>
<feature type="binding site" evidence="4">
    <location>
        <position position="346"/>
    </location>
    <ligand>
        <name>S-adenosyl-L-methionine</name>
        <dbReference type="ChEBI" id="CHEBI:59789"/>
    </ligand>
</feature>
<dbReference type="Gene3D" id="3.40.50.150">
    <property type="entry name" value="Vaccinia Virus protein VP39"/>
    <property type="match status" value="1"/>
</dbReference>
<feature type="binding site" evidence="4">
    <location>
        <position position="280"/>
    </location>
    <ligand>
        <name>S-adenosyl-L-methionine</name>
        <dbReference type="ChEBI" id="CHEBI:59789"/>
    </ligand>
</feature>
<dbReference type="PROSITE" id="PS51687">
    <property type="entry name" value="SAM_MT_RNA_M5U"/>
    <property type="match status" value="1"/>
</dbReference>
<dbReference type="NCBIfam" id="TIGR00479">
    <property type="entry name" value="rumA"/>
    <property type="match status" value="1"/>
</dbReference>
<evidence type="ECO:0000313" key="7">
    <source>
        <dbReference type="Proteomes" id="UP000178417"/>
    </source>
</evidence>
<dbReference type="PROSITE" id="PS01230">
    <property type="entry name" value="TRMA_1"/>
    <property type="match status" value="1"/>
</dbReference>
<evidence type="ECO:0000256" key="3">
    <source>
        <dbReference type="ARBA" id="ARBA00022691"/>
    </source>
</evidence>
<evidence type="ECO:0000256" key="5">
    <source>
        <dbReference type="PROSITE-ProRule" id="PRU10015"/>
    </source>
</evidence>
<dbReference type="GO" id="GO:0008757">
    <property type="term" value="F:S-adenosylmethionine-dependent methyltransferase activity"/>
    <property type="evidence" value="ECO:0007669"/>
    <property type="project" value="UniProtKB-ARBA"/>
</dbReference>
<dbReference type="InterPro" id="IPR029063">
    <property type="entry name" value="SAM-dependent_MTases_sf"/>
</dbReference>
<sequence length="419" mass="47854">MQFEIIDIDKKGRGVSREGISFRFAYPEDIIEGYIISKRNKLGRFEKVIKDSPLRKNAPCKYAGQCGGCPWQQLKYENQLKIKEEKIKGLFGFCEPIIPAPQEFFYRNRMDFAFGPDFSIGLKDDKNKTLDIEKCWLLSEDSNEIVARLREFIKSSDLRSYPEGIMRHVVIREGKNIKNTILSILTSDKGEFPLEELWEELKDVVQGITWSHNLSPADRSYGEIQKSIGQDYLLESLNKIKFKIPVQSFFQTNTKQAERLIQIITEFANLKGDEKVFDLYSGTGSIGLSLAKKAKEIIGIEENEAATKLSLENAELNGMENFSAIAGRVEDVIKSLDLKSDKIILDPPRPGIHKKVLQKIVEAKPKEIVYISCNPNTQREDINLFLEGGYHIKKIQPIDMFPHTPHIENVVLLKHLASM</sequence>
<reference evidence="6 7" key="1">
    <citation type="journal article" date="2016" name="Nat. Commun.">
        <title>Thousands of microbial genomes shed light on interconnected biogeochemical processes in an aquifer system.</title>
        <authorList>
            <person name="Anantharaman K."/>
            <person name="Brown C.T."/>
            <person name="Hug L.A."/>
            <person name="Sharon I."/>
            <person name="Castelle C.J."/>
            <person name="Probst A.J."/>
            <person name="Thomas B.C."/>
            <person name="Singh A."/>
            <person name="Wilkins M.J."/>
            <person name="Karaoz U."/>
            <person name="Brodie E.L."/>
            <person name="Williams K.H."/>
            <person name="Hubbard S.S."/>
            <person name="Banfield J.F."/>
        </authorList>
    </citation>
    <scope>NUCLEOTIDE SEQUENCE [LARGE SCALE GENOMIC DNA]</scope>
</reference>
<dbReference type="PROSITE" id="PS01231">
    <property type="entry name" value="TRMA_2"/>
    <property type="match status" value="1"/>
</dbReference>
<dbReference type="InterPro" id="IPR012340">
    <property type="entry name" value="NA-bd_OB-fold"/>
</dbReference>
<keyword evidence="1 4" id="KW-0489">Methyltransferase</keyword>
<dbReference type="AlphaFoldDB" id="A0A1F4SSU2"/>